<dbReference type="AlphaFoldDB" id="A0A2D0MZ70"/>
<name>A0A2D0MZ70_FLAN2</name>
<dbReference type="EMBL" id="PDUD01000052">
    <property type="protein sequence ID" value="PHN01582.1"/>
    <property type="molecule type" value="Genomic_DNA"/>
</dbReference>
<dbReference type="RefSeq" id="WP_099155015.1">
    <property type="nucleotide sequence ID" value="NZ_PDUD01000052.1"/>
</dbReference>
<feature type="compositionally biased region" description="Polar residues" evidence="1">
    <location>
        <begin position="65"/>
        <end position="74"/>
    </location>
</feature>
<dbReference type="Proteomes" id="UP000223913">
    <property type="component" value="Unassembled WGS sequence"/>
</dbReference>
<evidence type="ECO:0000256" key="2">
    <source>
        <dbReference type="SAM" id="SignalP"/>
    </source>
</evidence>
<comment type="caution">
    <text evidence="3">The sequence shown here is derived from an EMBL/GenBank/DDBJ whole genome shotgun (WGS) entry which is preliminary data.</text>
</comment>
<accession>A0A2D0MZ70</accession>
<gene>
    <name evidence="3" type="ORF">CRP01_36395</name>
</gene>
<protein>
    <submittedName>
        <fullName evidence="3">Uncharacterized protein</fullName>
    </submittedName>
</protein>
<evidence type="ECO:0000313" key="3">
    <source>
        <dbReference type="EMBL" id="PHN01582.1"/>
    </source>
</evidence>
<dbReference type="OrthoDB" id="9817791at2"/>
<proteinExistence type="predicted"/>
<keyword evidence="4" id="KW-1185">Reference proteome</keyword>
<feature type="chain" id="PRO_5013379449" evidence="2">
    <location>
        <begin position="23"/>
        <end position="674"/>
    </location>
</feature>
<feature type="region of interest" description="Disordered" evidence="1">
    <location>
        <begin position="31"/>
        <end position="80"/>
    </location>
</feature>
<reference evidence="3 4" key="1">
    <citation type="submission" date="2017-10" db="EMBL/GenBank/DDBJ databases">
        <title>The draft genome sequence of Lewinella nigricans NBRC 102662.</title>
        <authorList>
            <person name="Wang K."/>
        </authorList>
    </citation>
    <scope>NUCLEOTIDE SEQUENCE [LARGE SCALE GENOMIC DNA]</scope>
    <source>
        <strain evidence="3 4">NBRC 102662</strain>
    </source>
</reference>
<keyword evidence="2" id="KW-0732">Signal</keyword>
<organism evidence="3 4">
    <name type="scientific">Flavilitoribacter nigricans (strain ATCC 23147 / DSM 23189 / NBRC 102662 / NCIMB 1420 / SS-2)</name>
    <name type="common">Lewinella nigricans</name>
    <dbReference type="NCBI Taxonomy" id="1122177"/>
    <lineage>
        <taxon>Bacteria</taxon>
        <taxon>Pseudomonadati</taxon>
        <taxon>Bacteroidota</taxon>
        <taxon>Saprospiria</taxon>
        <taxon>Saprospirales</taxon>
        <taxon>Lewinellaceae</taxon>
        <taxon>Flavilitoribacter</taxon>
    </lineage>
</organism>
<evidence type="ECO:0000313" key="4">
    <source>
        <dbReference type="Proteomes" id="UP000223913"/>
    </source>
</evidence>
<sequence length="674" mass="77047">MKSLKGYISLLLFLCLALSVQAQRDRVIDNRSKGKSPVPIVNRRISPAPRPAGRVGVPAKPSPNRKANVTTVANGSGKRMPGKPRYDWMLPAAPGKNGYWVSKSANAKKDYPLYDYSVRLPFSDEYPFYRENGTRKSVPRINSLSISQITDRYENKEALSLEAGKFRSYVFNGKTPGAINVHYARRINLGLVSFNDNRNHYLVVDTLYVPRATTINGTLLSLSRQKRALIKVIANCIIYESPIFLNATSGFGTDFLFAANRIIFKSQHKDLKSFQTSPAPLFAINANGDKNKIYAFKADRRNKRTEQLLINRLYINVLQYYLDQIATTHDAWKKDQLLAKFQYYRFEKVDHVLLSEDRMYQELFHKLLEQVEKYGATDRERMLVETKILVDGALQDLPRVPFQYYALPAQASLLPMQHAETQRLDKLGEIYYSPTGESKIQLHLNVSLDYNPEQIKQANRALRAYDTALNPKFPGDLAFIQEQPLKINGRTVGRIIPAGNQHIRLEIDLPDDGLALRRLFMPSFNFDLDYTIRESNTLYSQTLAVAIDRELTDAFDNARPLASFNVIEQNKLTEKVVLASMLRPSQEDQDALKYIEVTLAFHFGEQTVFKGPYLLSHYALTIGSEIEIPFVKYSENYQVEVKGKAFYENGEQEIKPFETNDQIIVIDENRLLQH</sequence>
<evidence type="ECO:0000256" key="1">
    <source>
        <dbReference type="SAM" id="MobiDB-lite"/>
    </source>
</evidence>
<feature type="signal peptide" evidence="2">
    <location>
        <begin position="1"/>
        <end position="22"/>
    </location>
</feature>